<evidence type="ECO:0000256" key="3">
    <source>
        <dbReference type="ARBA" id="ARBA00022692"/>
    </source>
</evidence>
<dbReference type="CDD" id="cd06173">
    <property type="entry name" value="MFS_MefA_like"/>
    <property type="match status" value="1"/>
</dbReference>
<comment type="subcellular location">
    <subcellularLocation>
        <location evidence="1">Cell membrane</location>
        <topology evidence="1">Multi-pass membrane protein</topology>
    </subcellularLocation>
</comment>
<dbReference type="Gene3D" id="1.20.1250.20">
    <property type="entry name" value="MFS general substrate transporter like domains"/>
    <property type="match status" value="1"/>
</dbReference>
<keyword evidence="5 7" id="KW-0472">Membrane</keyword>
<accession>A0A9W6S1H0</accession>
<proteinExistence type="predicted"/>
<evidence type="ECO:0000256" key="1">
    <source>
        <dbReference type="ARBA" id="ARBA00004651"/>
    </source>
</evidence>
<evidence type="ECO:0000256" key="6">
    <source>
        <dbReference type="SAM" id="MobiDB-lite"/>
    </source>
</evidence>
<evidence type="ECO:0000256" key="7">
    <source>
        <dbReference type="SAM" id="Phobius"/>
    </source>
</evidence>
<reference evidence="8" key="1">
    <citation type="submission" date="2023-03" db="EMBL/GenBank/DDBJ databases">
        <title>Actinoallomurus iriomotensis NBRC 103684.</title>
        <authorList>
            <person name="Ichikawa N."/>
            <person name="Sato H."/>
            <person name="Tonouchi N."/>
        </authorList>
    </citation>
    <scope>NUCLEOTIDE SEQUENCE</scope>
    <source>
        <strain evidence="8">NBRC 103684</strain>
    </source>
</reference>
<keyword evidence="4 7" id="KW-1133">Transmembrane helix</keyword>
<feature type="transmembrane region" description="Helical" evidence="7">
    <location>
        <begin position="66"/>
        <end position="88"/>
    </location>
</feature>
<keyword evidence="2" id="KW-1003">Cell membrane</keyword>
<feature type="transmembrane region" description="Helical" evidence="7">
    <location>
        <begin position="40"/>
        <end position="60"/>
    </location>
</feature>
<evidence type="ECO:0000256" key="2">
    <source>
        <dbReference type="ARBA" id="ARBA00022475"/>
    </source>
</evidence>
<dbReference type="EMBL" id="BSTK01000004">
    <property type="protein sequence ID" value="GLY85546.1"/>
    <property type="molecule type" value="Genomic_DNA"/>
</dbReference>
<feature type="transmembrane region" description="Helical" evidence="7">
    <location>
        <begin position="360"/>
        <end position="380"/>
    </location>
</feature>
<dbReference type="AlphaFoldDB" id="A0A9W6S1H0"/>
<dbReference type="RefSeq" id="WP_285572526.1">
    <property type="nucleotide sequence ID" value="NZ_BSTK01000004.1"/>
</dbReference>
<dbReference type="GO" id="GO:0005886">
    <property type="term" value="C:plasma membrane"/>
    <property type="evidence" value="ECO:0007669"/>
    <property type="project" value="UniProtKB-SubCell"/>
</dbReference>
<gene>
    <name evidence="8" type="ORF">Airi02_034750</name>
</gene>
<name>A0A9W6S1H0_9ACTN</name>
<protein>
    <submittedName>
        <fullName evidence="8">MFS transporter</fullName>
    </submittedName>
</protein>
<keyword evidence="3 7" id="KW-0812">Transmembrane</keyword>
<feature type="transmembrane region" description="Helical" evidence="7">
    <location>
        <begin position="301"/>
        <end position="319"/>
    </location>
</feature>
<keyword evidence="9" id="KW-1185">Reference proteome</keyword>
<dbReference type="GO" id="GO:0022857">
    <property type="term" value="F:transmembrane transporter activity"/>
    <property type="evidence" value="ECO:0007669"/>
    <property type="project" value="InterPro"/>
</dbReference>
<organism evidence="8 9">
    <name type="scientific">Actinoallomurus iriomotensis</name>
    <dbReference type="NCBI Taxonomy" id="478107"/>
    <lineage>
        <taxon>Bacteria</taxon>
        <taxon>Bacillati</taxon>
        <taxon>Actinomycetota</taxon>
        <taxon>Actinomycetes</taxon>
        <taxon>Streptosporangiales</taxon>
        <taxon>Thermomonosporaceae</taxon>
        <taxon>Actinoallomurus</taxon>
    </lineage>
</organism>
<evidence type="ECO:0000256" key="4">
    <source>
        <dbReference type="ARBA" id="ARBA00022989"/>
    </source>
</evidence>
<feature type="transmembrane region" description="Helical" evidence="7">
    <location>
        <begin position="95"/>
        <end position="116"/>
    </location>
</feature>
<comment type="caution">
    <text evidence="8">The sequence shown here is derived from an EMBL/GenBank/DDBJ whole genome shotgun (WGS) entry which is preliminary data.</text>
</comment>
<sequence>MIDSLRGLTLTGRAAAHMTRIAGPLRTDARFRRCFVADQVNAAGTTVATGALAFTVLGIGGGASGIAMVLLATMAAGILAGPMGGVVADRFPRALVISVVQVIIGLITVVEATLIFTGRAAVWNLAALAGANSAAASFSGPARTGLVGAIVAGSQLSEANALSQLARHIVLTIGPAIGGAVVAMAGAGYGVGCNAISFFVSAALMARIHAPCADRQPSTMRADLIEGWTTIRTRRWIWTCLIGAGMMIPAWHVGYGILGPPYAESRLGGAWAWGLITSSLGCGMALGAVVSLIWRPRLAGWTNCLGTAALALPEPLMAAGAPLPAVMAAVVVAACGLSMSVVAWRTAIQQDVPSDQQGRVSAFAEIAEIALTPVGYLLVAPVTDAIGIRATLLMCGIIVALASLAPLLSRDVRTLTLVTADPPAVEELPADPAPDGAAPDLSPPPVGQPSP</sequence>
<dbReference type="InterPro" id="IPR011701">
    <property type="entry name" value="MFS"/>
</dbReference>
<evidence type="ECO:0000256" key="5">
    <source>
        <dbReference type="ARBA" id="ARBA00023136"/>
    </source>
</evidence>
<dbReference type="SUPFAM" id="SSF103473">
    <property type="entry name" value="MFS general substrate transporter"/>
    <property type="match status" value="1"/>
</dbReference>
<feature type="transmembrane region" description="Helical" evidence="7">
    <location>
        <begin position="386"/>
        <end position="408"/>
    </location>
</feature>
<dbReference type="Pfam" id="PF07690">
    <property type="entry name" value="MFS_1"/>
    <property type="match status" value="1"/>
</dbReference>
<dbReference type="Proteomes" id="UP001165074">
    <property type="component" value="Unassembled WGS sequence"/>
</dbReference>
<evidence type="ECO:0000313" key="9">
    <source>
        <dbReference type="Proteomes" id="UP001165074"/>
    </source>
</evidence>
<feature type="transmembrane region" description="Helical" evidence="7">
    <location>
        <begin position="325"/>
        <end position="348"/>
    </location>
</feature>
<dbReference type="PANTHER" id="PTHR23513:SF11">
    <property type="entry name" value="STAPHYLOFERRIN A TRANSPORTER"/>
    <property type="match status" value="1"/>
</dbReference>
<feature type="transmembrane region" description="Helical" evidence="7">
    <location>
        <begin position="180"/>
        <end position="206"/>
    </location>
</feature>
<feature type="region of interest" description="Disordered" evidence="6">
    <location>
        <begin position="423"/>
        <end position="451"/>
    </location>
</feature>
<feature type="transmembrane region" description="Helical" evidence="7">
    <location>
        <begin position="236"/>
        <end position="258"/>
    </location>
</feature>
<feature type="compositionally biased region" description="Pro residues" evidence="6">
    <location>
        <begin position="441"/>
        <end position="451"/>
    </location>
</feature>
<feature type="transmembrane region" description="Helical" evidence="7">
    <location>
        <begin position="270"/>
        <end position="294"/>
    </location>
</feature>
<dbReference type="PANTHER" id="PTHR23513">
    <property type="entry name" value="INTEGRAL MEMBRANE EFFLUX PROTEIN-RELATED"/>
    <property type="match status" value="1"/>
</dbReference>
<dbReference type="InterPro" id="IPR036259">
    <property type="entry name" value="MFS_trans_sf"/>
</dbReference>
<evidence type="ECO:0000313" key="8">
    <source>
        <dbReference type="EMBL" id="GLY85546.1"/>
    </source>
</evidence>